<keyword evidence="6 11" id="KW-0456">Lyase</keyword>
<dbReference type="PIRSF" id="PIRSF005639">
    <property type="entry name" value="Glut_amidoT_SNO"/>
    <property type="match status" value="1"/>
</dbReference>
<dbReference type="Proteomes" id="UP000270190">
    <property type="component" value="Unassembled WGS sequence"/>
</dbReference>
<evidence type="ECO:0000256" key="1">
    <source>
        <dbReference type="ARBA" id="ARBA00008345"/>
    </source>
</evidence>
<dbReference type="GO" id="GO:0004359">
    <property type="term" value="F:glutaminase activity"/>
    <property type="evidence" value="ECO:0007669"/>
    <property type="project" value="UniProtKB-EC"/>
</dbReference>
<dbReference type="PANTHER" id="PTHR31559">
    <property type="entry name" value="PYRIDOXAL 5'-PHOSPHATE SYNTHASE SUBUNIT SNO"/>
    <property type="match status" value="1"/>
</dbReference>
<comment type="catalytic activity">
    <reaction evidence="7">
        <text>L-glutamine + H2O = L-glutamate + NH4(+)</text>
        <dbReference type="Rhea" id="RHEA:15889"/>
        <dbReference type="ChEBI" id="CHEBI:15377"/>
        <dbReference type="ChEBI" id="CHEBI:28938"/>
        <dbReference type="ChEBI" id="CHEBI:29985"/>
        <dbReference type="ChEBI" id="CHEBI:58359"/>
        <dbReference type="EC" id="3.5.1.2"/>
    </reaction>
</comment>
<dbReference type="OrthoDB" id="9810320at2"/>
<keyword evidence="5 11" id="KW-0315">Glutamine amidotransferase</keyword>
<dbReference type="GO" id="GO:0008614">
    <property type="term" value="P:pyridoxine metabolic process"/>
    <property type="evidence" value="ECO:0007669"/>
    <property type="project" value="TreeGrafter"/>
</dbReference>
<proteinExistence type="inferred from homology"/>
<dbReference type="RefSeq" id="WP_029090956.1">
    <property type="nucleotide sequence ID" value="NZ_CBCPHX010000001.1"/>
</dbReference>
<feature type="active site" description="Charge relay system" evidence="8">
    <location>
        <position position="166"/>
    </location>
</feature>
<dbReference type="EC" id="3.5.1.2" evidence="2"/>
<sequence>MKTIGVLALQGAVSEHLSQIEGLGHKAVPITLPAQLATIDGLILPGGESTAMHILLGTFDFIPALITFIEEGHGVFGTCAGMVLLSQLNEGAFLEAEVVRNGFGRQIDSFEYHLPVELETGTISFPTVFIRAPFYASVGNAVKVLARIDTKIVAVETPTLLATAFHPELTEDTRLLAYFIDKKVTASQS</sequence>
<dbReference type="GO" id="GO:1903600">
    <property type="term" value="C:glutaminase complex"/>
    <property type="evidence" value="ECO:0007669"/>
    <property type="project" value="TreeGrafter"/>
</dbReference>
<dbReference type="InterPro" id="IPR002161">
    <property type="entry name" value="PdxT/SNO"/>
</dbReference>
<dbReference type="SUPFAM" id="SSF52317">
    <property type="entry name" value="Class I glutamine amidotransferase-like"/>
    <property type="match status" value="1"/>
</dbReference>
<evidence type="ECO:0000256" key="5">
    <source>
        <dbReference type="ARBA" id="ARBA00022962"/>
    </source>
</evidence>
<dbReference type="EMBL" id="OUNC01000004">
    <property type="protein sequence ID" value="SPP26892.1"/>
    <property type="molecule type" value="Genomic_DNA"/>
</dbReference>
<dbReference type="GO" id="GO:0016740">
    <property type="term" value="F:transferase activity"/>
    <property type="evidence" value="ECO:0007669"/>
    <property type="project" value="UniProtKB-KW"/>
</dbReference>
<accession>A0A1D2L149</accession>
<protein>
    <recommendedName>
        <fullName evidence="2">glutaminase</fullName>
        <ecNumber evidence="2">3.5.1.2</ecNumber>
    </recommendedName>
</protein>
<dbReference type="KEGG" id="bths:CNY62_12305"/>
<dbReference type="NCBIfam" id="TIGR03800">
    <property type="entry name" value="PLP_synth_Pdx2"/>
    <property type="match status" value="1"/>
</dbReference>
<dbReference type="Gene3D" id="3.40.50.880">
    <property type="match status" value="1"/>
</dbReference>
<evidence type="ECO:0000256" key="2">
    <source>
        <dbReference type="ARBA" id="ARBA00012918"/>
    </source>
</evidence>
<dbReference type="AlphaFoldDB" id="A0A1D2L149"/>
<evidence type="ECO:0000313" key="10">
    <source>
        <dbReference type="EMBL" id="ATF27081.1"/>
    </source>
</evidence>
<dbReference type="EMBL" id="CP023483">
    <property type="protein sequence ID" value="ATF27081.1"/>
    <property type="molecule type" value="Genomic_DNA"/>
</dbReference>
<evidence type="ECO:0000256" key="8">
    <source>
        <dbReference type="PIRSR" id="PIRSR005639-1"/>
    </source>
</evidence>
<feature type="binding site" evidence="9">
    <location>
        <begin position="47"/>
        <end position="49"/>
    </location>
    <ligand>
        <name>L-glutamine</name>
        <dbReference type="ChEBI" id="CHEBI:58359"/>
    </ligand>
</feature>
<feature type="binding site" evidence="9">
    <location>
        <begin position="130"/>
        <end position="131"/>
    </location>
    <ligand>
        <name>L-glutamine</name>
        <dbReference type="ChEBI" id="CHEBI:58359"/>
    </ligand>
</feature>
<keyword evidence="11" id="KW-0808">Transferase</keyword>
<dbReference type="InterPro" id="IPR029062">
    <property type="entry name" value="Class_I_gatase-like"/>
</dbReference>
<keyword evidence="4" id="KW-0663">Pyridoxal phosphate</keyword>
<dbReference type="GO" id="GO:0005829">
    <property type="term" value="C:cytosol"/>
    <property type="evidence" value="ECO:0007669"/>
    <property type="project" value="TreeGrafter"/>
</dbReference>
<reference evidence="11" key="3">
    <citation type="submission" date="2018-04" db="EMBL/GenBank/DDBJ databases">
        <authorList>
            <person name="Go L.Y."/>
            <person name="Mitchell J.A."/>
        </authorList>
    </citation>
    <scope>NUCLEOTIDE SEQUENCE</scope>
    <source>
        <strain evidence="11">BSAS1 3</strain>
    </source>
</reference>
<reference evidence="10 12" key="1">
    <citation type="submission" date="2017-09" db="EMBL/GenBank/DDBJ databases">
        <title>Complete Genome Sequences of Two Strains of the Meat Spoilage Bacterium Brochothrix thermosphacta Isolated from Ground Chicken.</title>
        <authorList>
            <person name="Paoli G.C."/>
            <person name="Wijey C."/>
            <person name="Chen C.-Y."/>
            <person name="Nguyen L."/>
            <person name="Yan X."/>
            <person name="Irwin P.L."/>
        </authorList>
    </citation>
    <scope>NUCLEOTIDE SEQUENCE [LARGE SCALE GENOMIC DNA]</scope>
    <source>
        <strain evidence="10 12">BI</strain>
    </source>
</reference>
<name>A0A1D2L149_BROTH</name>
<dbReference type="Pfam" id="PF01174">
    <property type="entry name" value="SNO"/>
    <property type="match status" value="1"/>
</dbReference>
<evidence type="ECO:0000256" key="3">
    <source>
        <dbReference type="ARBA" id="ARBA00022801"/>
    </source>
</evidence>
<evidence type="ECO:0000256" key="7">
    <source>
        <dbReference type="ARBA" id="ARBA00049534"/>
    </source>
</evidence>
<dbReference type="PROSITE" id="PS01236">
    <property type="entry name" value="PDXT_SNO_1"/>
    <property type="match status" value="1"/>
</dbReference>
<evidence type="ECO:0000256" key="6">
    <source>
        <dbReference type="ARBA" id="ARBA00023239"/>
    </source>
</evidence>
<feature type="active site" description="Charge relay system" evidence="8">
    <location>
        <position position="168"/>
    </location>
</feature>
<dbReference type="GeneID" id="66536138"/>
<dbReference type="GO" id="GO:0042823">
    <property type="term" value="P:pyridoxal phosphate biosynthetic process"/>
    <property type="evidence" value="ECO:0007669"/>
    <property type="project" value="InterPro"/>
</dbReference>
<comment type="similarity">
    <text evidence="1">Belongs to the glutaminase PdxT/SNO family.</text>
</comment>
<evidence type="ECO:0000313" key="11">
    <source>
        <dbReference type="EMBL" id="SPP26892.1"/>
    </source>
</evidence>
<feature type="binding site" evidence="9">
    <location>
        <position position="100"/>
    </location>
    <ligand>
        <name>L-glutamine</name>
        <dbReference type="ChEBI" id="CHEBI:58359"/>
    </ligand>
</feature>
<dbReference type="PROSITE" id="PS51130">
    <property type="entry name" value="PDXT_SNO_2"/>
    <property type="match status" value="1"/>
</dbReference>
<dbReference type="GO" id="GO:0016829">
    <property type="term" value="F:lyase activity"/>
    <property type="evidence" value="ECO:0007669"/>
    <property type="project" value="UniProtKB-KW"/>
</dbReference>
<gene>
    <name evidence="11" type="primary">pdxT</name>
    <name evidence="11" type="ORF">BTBSAS_120028</name>
    <name evidence="10" type="ORF">CNY62_12305</name>
</gene>
<evidence type="ECO:0000256" key="4">
    <source>
        <dbReference type="ARBA" id="ARBA00022898"/>
    </source>
</evidence>
<feature type="active site" description="Nucleophile" evidence="8">
    <location>
        <position position="79"/>
    </location>
</feature>
<dbReference type="PANTHER" id="PTHR31559:SF0">
    <property type="entry name" value="PYRIDOXAL 5'-PHOSPHATE SYNTHASE SUBUNIT SNO1-RELATED"/>
    <property type="match status" value="1"/>
</dbReference>
<keyword evidence="12" id="KW-1185">Reference proteome</keyword>
<keyword evidence="3 11" id="KW-0378">Hydrolase</keyword>
<dbReference type="PROSITE" id="PS51273">
    <property type="entry name" value="GATASE_TYPE_1"/>
    <property type="match status" value="1"/>
</dbReference>
<reference evidence="13" key="2">
    <citation type="submission" date="2018-04" db="EMBL/GenBank/DDBJ databases">
        <authorList>
            <person name="Illikoud N."/>
        </authorList>
    </citation>
    <scope>NUCLEOTIDE SEQUENCE [LARGE SCALE GENOMIC DNA]</scope>
</reference>
<dbReference type="STRING" id="2756.BFR44_03815"/>
<evidence type="ECO:0000313" key="12">
    <source>
        <dbReference type="Proteomes" id="UP000243591"/>
    </source>
</evidence>
<organism evidence="10 12">
    <name type="scientific">Brochothrix thermosphacta</name>
    <name type="common">Microbacterium thermosphactum</name>
    <dbReference type="NCBI Taxonomy" id="2756"/>
    <lineage>
        <taxon>Bacteria</taxon>
        <taxon>Bacillati</taxon>
        <taxon>Bacillota</taxon>
        <taxon>Bacilli</taxon>
        <taxon>Bacillales</taxon>
        <taxon>Listeriaceae</taxon>
        <taxon>Brochothrix</taxon>
    </lineage>
</organism>
<dbReference type="InterPro" id="IPR021196">
    <property type="entry name" value="PdxT/SNO_CS"/>
</dbReference>
<evidence type="ECO:0000256" key="9">
    <source>
        <dbReference type="PIRSR" id="PIRSR005639-2"/>
    </source>
</evidence>
<evidence type="ECO:0000313" key="13">
    <source>
        <dbReference type="Proteomes" id="UP000270190"/>
    </source>
</evidence>
<dbReference type="Proteomes" id="UP000243591">
    <property type="component" value="Chromosome"/>
</dbReference>